<proteinExistence type="predicted"/>
<keyword evidence="4" id="KW-0732">Signal</keyword>
<evidence type="ECO:0000313" key="5">
    <source>
        <dbReference type="EMBL" id="MTE27003.1"/>
    </source>
</evidence>
<dbReference type="Pfam" id="PF13620">
    <property type="entry name" value="CarboxypepD_reg"/>
    <property type="match status" value="1"/>
</dbReference>
<dbReference type="EMBL" id="WJYA01000005">
    <property type="protein sequence ID" value="MTE27003.1"/>
    <property type="molecule type" value="Genomic_DNA"/>
</dbReference>
<keyword evidence="5" id="KW-0675">Receptor</keyword>
<evidence type="ECO:0000256" key="3">
    <source>
        <dbReference type="ARBA" id="ARBA00023237"/>
    </source>
</evidence>
<dbReference type="Gene3D" id="2.40.170.20">
    <property type="entry name" value="TonB-dependent receptor, beta-barrel domain"/>
    <property type="match status" value="1"/>
</dbReference>
<dbReference type="GO" id="GO:0009279">
    <property type="term" value="C:cell outer membrane"/>
    <property type="evidence" value="ECO:0007669"/>
    <property type="project" value="UniProtKB-SubCell"/>
</dbReference>
<accession>A0A7K1GCX2</accession>
<dbReference type="InterPro" id="IPR008969">
    <property type="entry name" value="CarboxyPept-like_regulatory"/>
</dbReference>
<reference evidence="5 6" key="1">
    <citation type="submission" date="2019-11" db="EMBL/GenBank/DDBJ databases">
        <title>Winogradskyella ouciana sp. nov., isolated from the hadal seawater of the Mariana Trench.</title>
        <authorList>
            <person name="Liu R."/>
        </authorList>
    </citation>
    <scope>NUCLEOTIDE SEQUENCE [LARGE SCALE GENOMIC DNA]</scope>
    <source>
        <strain evidence="5 6">ZXX205</strain>
    </source>
</reference>
<comment type="subcellular location">
    <subcellularLocation>
        <location evidence="1">Cell outer membrane</location>
    </subcellularLocation>
</comment>
<dbReference type="AlphaFoldDB" id="A0A7K1GCX2"/>
<sequence length="961" mass="107777">MKKSFLIFLFGIVFSLAGFAQQTIVKGSVLDGTTGEPIPDVTITIEETGQTQNTDGKGEFSFTQNVPLGEQVLKVEKVGYVTKRYPIIVNEGQTVDISGMTLDYDQSDKDDLFIISISDDNLNSEDDGLTDNISGLLQASRDVFLNAAAFDFSATFFRPRGLDNANGKVLINGVEMNKQFNGRPQWANWGGLNDVQRNRVFTMGMSPNDYTFGDLAGTNNIIMRASKYRRGGRISYASANRSYTGRVMASYSSGLLEGGWSYSVLGSRRYGEEGFRDGTLYDANSLFVAVEKQLNENHSLNFTGIYAQNRRGRSTAITQEVFELKGREYNPFWGELNGEQRNARMRETNEPILMLNHYWQISDKVRLNNNVAYQFGEIANSRIDNGGTRLVEFNGETAYIGGARNPTPEYYQNLPSFFLQDDNPTAYDYQQAYLAQQAFINDGQLDWYRMYEANAALRADGGNSLYAIQSDVVKDQQLTFNSILDAELTDNIKLNAAVSYRNLKSENFARMEDLLGGTGYLDVDFFAEEDDNSTISDEVAANLAQSDVRNPNRIVTEGDRYKYNYEMHADVISAFAQAQFKYNKVDFYAGLNVSQTTYQRVGLYESGFFRGGGNDGSFGESDKLDFSNYGIKGGFTYKVTGKHLIDVNASYFTKAPSIRNSFGNARQSNAKVIGLESEKIQSVDVSYIFRSPIVKARVTGFYSGFKDGSDIGFYFTEDLAGLGVDTGDAFVQEIMTNIERRHVGVELGIEAQVTPTIKLKGAASIGQFTFQNDPNLYLTSVDFLNRSDIDPQVTFGDGTTQLDGYHVSGGPERAFQIGFEYRDPDFWNVGVTSNFFSNAYLDVSNLARSANFTSDFDGNTFNDYDPDLAKELLKQEQFDDYMLVNILGGKSWKINDYFVGFFATINNVFDQEYKTGGFEQSRLANFRRISEDKSRENGPIFGPRYFFGNGTTYYFNVYVRF</sequence>
<dbReference type="RefSeq" id="WP_155088979.1">
    <property type="nucleotide sequence ID" value="NZ_WJYA01000005.1"/>
</dbReference>
<dbReference type="Gene3D" id="2.60.40.1120">
    <property type="entry name" value="Carboxypeptidase-like, regulatory domain"/>
    <property type="match status" value="1"/>
</dbReference>
<gene>
    <name evidence="5" type="ORF">F1003_08710</name>
</gene>
<dbReference type="SUPFAM" id="SSF56935">
    <property type="entry name" value="Porins"/>
    <property type="match status" value="1"/>
</dbReference>
<name>A0A7K1GCX2_9FLAO</name>
<evidence type="ECO:0000256" key="2">
    <source>
        <dbReference type="ARBA" id="ARBA00023136"/>
    </source>
</evidence>
<dbReference type="InterPro" id="IPR036942">
    <property type="entry name" value="Beta-barrel_TonB_sf"/>
</dbReference>
<dbReference type="Proteomes" id="UP000447545">
    <property type="component" value="Unassembled WGS sequence"/>
</dbReference>
<evidence type="ECO:0000256" key="4">
    <source>
        <dbReference type="SAM" id="SignalP"/>
    </source>
</evidence>
<comment type="caution">
    <text evidence="5">The sequence shown here is derived from an EMBL/GenBank/DDBJ whole genome shotgun (WGS) entry which is preliminary data.</text>
</comment>
<keyword evidence="2" id="KW-0472">Membrane</keyword>
<evidence type="ECO:0000313" key="6">
    <source>
        <dbReference type="Proteomes" id="UP000447545"/>
    </source>
</evidence>
<keyword evidence="3" id="KW-0998">Cell outer membrane</keyword>
<organism evidence="5 6">
    <name type="scientific">Winogradskyella ouciana</name>
    <dbReference type="NCBI Taxonomy" id="2608631"/>
    <lineage>
        <taxon>Bacteria</taxon>
        <taxon>Pseudomonadati</taxon>
        <taxon>Bacteroidota</taxon>
        <taxon>Flavobacteriia</taxon>
        <taxon>Flavobacteriales</taxon>
        <taxon>Flavobacteriaceae</taxon>
        <taxon>Winogradskyella</taxon>
    </lineage>
</organism>
<protein>
    <submittedName>
        <fullName evidence="5">TonB-dependent receptor</fullName>
    </submittedName>
</protein>
<dbReference type="SUPFAM" id="SSF49464">
    <property type="entry name" value="Carboxypeptidase regulatory domain-like"/>
    <property type="match status" value="1"/>
</dbReference>
<keyword evidence="6" id="KW-1185">Reference proteome</keyword>
<feature type="chain" id="PRO_5029602072" evidence="4">
    <location>
        <begin position="21"/>
        <end position="961"/>
    </location>
</feature>
<feature type="signal peptide" evidence="4">
    <location>
        <begin position="1"/>
        <end position="20"/>
    </location>
</feature>
<evidence type="ECO:0000256" key="1">
    <source>
        <dbReference type="ARBA" id="ARBA00004442"/>
    </source>
</evidence>